<name>A0ABV0BMB2_9HYPH</name>
<comment type="caution">
    <text evidence="1">The sequence shown here is derived from an EMBL/GenBank/DDBJ whole genome shotgun (WGS) entry which is preliminary data.</text>
</comment>
<sequence>MDELQEGEFMRLRQVEVYAYNAENDSVYEKFCLSKELSAWLSLILFWSKLNHDCGTLFSEFDSEFIHSKDTINKIIFFINNEIENLKSQKEFNFKINSGIDNKENNVSREKILLDLNIFKKFLMTNIVYDTFMFEL</sequence>
<dbReference type="RefSeq" id="WP_346337866.1">
    <property type="nucleotide sequence ID" value="NZ_JBBYXI010000015.1"/>
</dbReference>
<keyword evidence="2" id="KW-1185">Reference proteome</keyword>
<protein>
    <submittedName>
        <fullName evidence="1">Uncharacterized protein</fullName>
    </submittedName>
</protein>
<organism evidence="1 2">
    <name type="scientific">Hohaiivirga grylli</name>
    <dbReference type="NCBI Taxonomy" id="3133970"/>
    <lineage>
        <taxon>Bacteria</taxon>
        <taxon>Pseudomonadati</taxon>
        <taxon>Pseudomonadota</taxon>
        <taxon>Alphaproteobacteria</taxon>
        <taxon>Hyphomicrobiales</taxon>
        <taxon>Methylobacteriaceae</taxon>
        <taxon>Hohaiivirga</taxon>
    </lineage>
</organism>
<gene>
    <name evidence="1" type="ORF">WJT86_12210</name>
</gene>
<accession>A0ABV0BMB2</accession>
<reference evidence="1 2" key="1">
    <citation type="submission" date="2024-04" db="EMBL/GenBank/DDBJ databases">
        <title>A novel species isolated from cricket.</title>
        <authorList>
            <person name="Wang H.-C."/>
        </authorList>
    </citation>
    <scope>NUCLEOTIDE SEQUENCE [LARGE SCALE GENOMIC DNA]</scope>
    <source>
        <strain evidence="1 2">WL0021</strain>
    </source>
</reference>
<proteinExistence type="predicted"/>
<evidence type="ECO:0000313" key="2">
    <source>
        <dbReference type="Proteomes" id="UP001418637"/>
    </source>
</evidence>
<dbReference type="EMBL" id="JBBYXI010000015">
    <property type="protein sequence ID" value="MEN3931810.1"/>
    <property type="molecule type" value="Genomic_DNA"/>
</dbReference>
<evidence type="ECO:0000313" key="1">
    <source>
        <dbReference type="EMBL" id="MEN3931810.1"/>
    </source>
</evidence>
<dbReference type="Proteomes" id="UP001418637">
    <property type="component" value="Unassembled WGS sequence"/>
</dbReference>